<dbReference type="InterPro" id="IPR034294">
    <property type="entry name" value="Aquaporin_transptr"/>
</dbReference>
<gene>
    <name evidence="10" type="ORF">J4557_39315</name>
</gene>
<dbReference type="PANTHER" id="PTHR19139:SF199">
    <property type="entry name" value="MIP17260P"/>
    <property type="match status" value="1"/>
</dbReference>
<evidence type="ECO:0000256" key="8">
    <source>
        <dbReference type="RuleBase" id="RU000477"/>
    </source>
</evidence>
<evidence type="ECO:0000256" key="2">
    <source>
        <dbReference type="ARBA" id="ARBA00006175"/>
    </source>
</evidence>
<comment type="similarity">
    <text evidence="2 8">Belongs to the MIP/aquaporin (TC 1.A.8) family.</text>
</comment>
<feature type="transmembrane region" description="Helical" evidence="9">
    <location>
        <begin position="42"/>
        <end position="63"/>
    </location>
</feature>
<evidence type="ECO:0000256" key="3">
    <source>
        <dbReference type="ARBA" id="ARBA00022448"/>
    </source>
</evidence>
<dbReference type="Gene3D" id="1.20.1080.10">
    <property type="entry name" value="Glycerol uptake facilitator protein"/>
    <property type="match status" value="1"/>
</dbReference>
<dbReference type="InterPro" id="IPR022357">
    <property type="entry name" value="MIP_CS"/>
</dbReference>
<dbReference type="EMBL" id="JAGEOK010000034">
    <property type="protein sequence ID" value="MBO2443595.1"/>
    <property type="molecule type" value="Genomic_DNA"/>
</dbReference>
<accession>A0ABS3RBI4</accession>
<dbReference type="InterPro" id="IPR023271">
    <property type="entry name" value="Aquaporin-like"/>
</dbReference>
<dbReference type="RefSeq" id="WP_208271899.1">
    <property type="nucleotide sequence ID" value="NZ_BAAAGM010000029.1"/>
</dbReference>
<dbReference type="Pfam" id="PF00230">
    <property type="entry name" value="MIP"/>
    <property type="match status" value="1"/>
</dbReference>
<dbReference type="InterPro" id="IPR000425">
    <property type="entry name" value="MIP"/>
</dbReference>
<dbReference type="PANTHER" id="PTHR19139">
    <property type="entry name" value="AQUAPORIN TRANSPORTER"/>
    <property type="match status" value="1"/>
</dbReference>
<evidence type="ECO:0000256" key="5">
    <source>
        <dbReference type="ARBA" id="ARBA00022692"/>
    </source>
</evidence>
<keyword evidence="6 9" id="KW-1133">Transmembrane helix</keyword>
<keyword evidence="4" id="KW-1003">Cell membrane</keyword>
<comment type="caution">
    <text evidence="10">The sequence shown here is derived from an EMBL/GenBank/DDBJ whole genome shotgun (WGS) entry which is preliminary data.</text>
</comment>
<evidence type="ECO:0000256" key="6">
    <source>
        <dbReference type="ARBA" id="ARBA00022989"/>
    </source>
</evidence>
<dbReference type="Proteomes" id="UP000666915">
    <property type="component" value="Unassembled WGS sequence"/>
</dbReference>
<sequence>MAENNLIQKLLAEGLGTAMLVFIGVGSVPATRMVGGSAPFTMAELGMISLAFATAVIAAVYTIGHISGCQINPAITLALAATGKMPWREVPGYIATQVAGACAGAAAIIGVLGHKAVDVGLGIAAYQPGVGAGQAFTAEAVGTFLLALVVFGAIDRRAPGGFAGLAIGLAVFAIIIPVAPATGASINPARTLGPMLVGQVADAGVHWGQLPVYLGAEICGAVLAGVVYTFALHRGTAARSAETVEPAHAEEAMA</sequence>
<name>A0ABS3RBI4_9ACTN</name>
<feature type="transmembrane region" description="Helical" evidence="9">
    <location>
        <begin position="212"/>
        <end position="231"/>
    </location>
</feature>
<feature type="transmembrane region" description="Helical" evidence="9">
    <location>
        <begin position="93"/>
        <end position="112"/>
    </location>
</feature>
<organism evidence="10 11">
    <name type="scientific">Actinomadura nitritigenes</name>
    <dbReference type="NCBI Taxonomy" id="134602"/>
    <lineage>
        <taxon>Bacteria</taxon>
        <taxon>Bacillati</taxon>
        <taxon>Actinomycetota</taxon>
        <taxon>Actinomycetes</taxon>
        <taxon>Streptosporangiales</taxon>
        <taxon>Thermomonosporaceae</taxon>
        <taxon>Actinomadura</taxon>
    </lineage>
</organism>
<evidence type="ECO:0000313" key="11">
    <source>
        <dbReference type="Proteomes" id="UP000666915"/>
    </source>
</evidence>
<dbReference type="PRINTS" id="PR00783">
    <property type="entry name" value="MINTRINSICP"/>
</dbReference>
<keyword evidence="11" id="KW-1185">Reference proteome</keyword>
<evidence type="ECO:0000256" key="7">
    <source>
        <dbReference type="ARBA" id="ARBA00023136"/>
    </source>
</evidence>
<protein>
    <submittedName>
        <fullName evidence="10">Aquaporin</fullName>
    </submittedName>
</protein>
<evidence type="ECO:0000256" key="9">
    <source>
        <dbReference type="SAM" id="Phobius"/>
    </source>
</evidence>
<feature type="transmembrane region" description="Helical" evidence="9">
    <location>
        <begin position="132"/>
        <end position="154"/>
    </location>
</feature>
<keyword evidence="3 8" id="KW-0813">Transport</keyword>
<feature type="transmembrane region" description="Helical" evidence="9">
    <location>
        <begin position="12"/>
        <end position="30"/>
    </location>
</feature>
<evidence type="ECO:0000256" key="1">
    <source>
        <dbReference type="ARBA" id="ARBA00004651"/>
    </source>
</evidence>
<keyword evidence="5 8" id="KW-0812">Transmembrane</keyword>
<dbReference type="PROSITE" id="PS00221">
    <property type="entry name" value="MIP"/>
    <property type="match status" value="1"/>
</dbReference>
<reference evidence="10 11" key="1">
    <citation type="submission" date="2021-03" db="EMBL/GenBank/DDBJ databases">
        <authorList>
            <person name="Kanchanasin P."/>
            <person name="Saeng-In P."/>
            <person name="Phongsopitanun W."/>
            <person name="Yuki M."/>
            <person name="Kudo T."/>
            <person name="Ohkuma M."/>
            <person name="Tanasupawat S."/>
        </authorList>
    </citation>
    <scope>NUCLEOTIDE SEQUENCE [LARGE SCALE GENOMIC DNA]</scope>
    <source>
        <strain evidence="10 11">L46</strain>
    </source>
</reference>
<dbReference type="SUPFAM" id="SSF81338">
    <property type="entry name" value="Aquaporin-like"/>
    <property type="match status" value="1"/>
</dbReference>
<comment type="subcellular location">
    <subcellularLocation>
        <location evidence="1">Cell membrane</location>
        <topology evidence="1">Multi-pass membrane protein</topology>
    </subcellularLocation>
</comment>
<feature type="transmembrane region" description="Helical" evidence="9">
    <location>
        <begin position="161"/>
        <end position="186"/>
    </location>
</feature>
<proteinExistence type="inferred from homology"/>
<evidence type="ECO:0000256" key="4">
    <source>
        <dbReference type="ARBA" id="ARBA00022475"/>
    </source>
</evidence>
<keyword evidence="7 9" id="KW-0472">Membrane</keyword>
<evidence type="ECO:0000313" key="10">
    <source>
        <dbReference type="EMBL" id="MBO2443595.1"/>
    </source>
</evidence>